<organism evidence="1 2">
    <name type="scientific">Prolemur simus</name>
    <name type="common">Greater bamboo lemur</name>
    <name type="synonym">Hapalemur simus</name>
    <dbReference type="NCBI Taxonomy" id="1328070"/>
    <lineage>
        <taxon>Eukaryota</taxon>
        <taxon>Metazoa</taxon>
        <taxon>Chordata</taxon>
        <taxon>Craniata</taxon>
        <taxon>Vertebrata</taxon>
        <taxon>Euteleostomi</taxon>
        <taxon>Mammalia</taxon>
        <taxon>Eutheria</taxon>
        <taxon>Euarchontoglires</taxon>
        <taxon>Primates</taxon>
        <taxon>Strepsirrhini</taxon>
        <taxon>Lemuriformes</taxon>
        <taxon>Lemuridae</taxon>
        <taxon>Prolemur</taxon>
    </lineage>
</organism>
<gene>
    <name evidence="1" type="primary">LCE7A</name>
</gene>
<evidence type="ECO:0000313" key="2">
    <source>
        <dbReference type="Proteomes" id="UP000694414"/>
    </source>
</evidence>
<dbReference type="AlphaFoldDB" id="A0A8C8YED0"/>
<dbReference type="Proteomes" id="UP000694414">
    <property type="component" value="Unplaced"/>
</dbReference>
<dbReference type="Ensembl" id="ENSPSMT00000000485.1">
    <property type="protein sequence ID" value="ENSPSMP00000000419.1"/>
    <property type="gene ID" value="ENSPSMG00000000352.1"/>
</dbReference>
<name>A0A8C8YED0_PROSS</name>
<protein>
    <submittedName>
        <fullName evidence="1">Late cornified envelope 7A</fullName>
    </submittedName>
</protein>
<reference evidence="1" key="1">
    <citation type="submission" date="2025-08" db="UniProtKB">
        <authorList>
            <consortium name="Ensembl"/>
        </authorList>
    </citation>
    <scope>IDENTIFICATION</scope>
</reference>
<reference evidence="1" key="2">
    <citation type="submission" date="2025-09" db="UniProtKB">
        <authorList>
            <consortium name="Ensembl"/>
        </authorList>
    </citation>
    <scope>IDENTIFICATION</scope>
</reference>
<accession>A0A8C8YED0</accession>
<keyword evidence="2" id="KW-1185">Reference proteome</keyword>
<proteinExistence type="predicted"/>
<dbReference type="GeneTree" id="ENSGT00780000122937"/>
<sequence length="99" mass="10673">MSYQQKQQKCQLPAKSLPKYPPKCLSQGPQAPASCPAPCPPPATSCCVPTCCVSGFGVSCSPVSRRFPSVYLCQPQHPDCCEDESFGCSSYCHCYRGCN</sequence>
<evidence type="ECO:0000313" key="1">
    <source>
        <dbReference type="Ensembl" id="ENSPSMP00000000419.1"/>
    </source>
</evidence>